<dbReference type="InParanoid" id="A0A409YJG3"/>
<dbReference type="GO" id="GO:0006044">
    <property type="term" value="P:N-acetylglucosamine metabolic process"/>
    <property type="evidence" value="ECO:0007669"/>
    <property type="project" value="TreeGrafter"/>
</dbReference>
<sequence length="365" mass="42536">MPIAFRRPRSTVPFIIGGLLALAALYTFLRNRYQIHNFLSYSTRPLWDSSDGPTEIVPHFYGENLVIDDKICRLHGWPARNRAENVRVLDAVLMSNEVDLLEIRMHELDSVVDHFLIVESNATFTGLPKRTFFAENRQRFASFEHKIIYRYIPGYALREGQSPWDIEAYTRDVMTMLIKSEISRSSPNTRSLVIMSDVDELPARHTVDLLKRCDYGSVIHLQLRNYIYSFEWFIGYTSWRASAQIWNDKSYYRHSKSSERILADAGWHCSFCFRTIPEYALKMRGFSHADRIAGRIDLLDPKRIQETICRGKDIFGMLPEAYSYLDLLSQMSLKPLKSAVGLPRYLIEHSENFRFLLPGGCRREK</sequence>
<evidence type="ECO:0000256" key="1">
    <source>
        <dbReference type="SAM" id="Phobius"/>
    </source>
</evidence>
<dbReference type="OrthoDB" id="6474464at2759"/>
<dbReference type="Pfam" id="PF04724">
    <property type="entry name" value="Glyco_transf_17"/>
    <property type="match status" value="1"/>
</dbReference>
<dbReference type="AlphaFoldDB" id="A0A409YJG3"/>
<dbReference type="STRING" id="231916.A0A409YJG3"/>
<organism evidence="2 3">
    <name type="scientific">Gymnopilus dilepis</name>
    <dbReference type="NCBI Taxonomy" id="231916"/>
    <lineage>
        <taxon>Eukaryota</taxon>
        <taxon>Fungi</taxon>
        <taxon>Dikarya</taxon>
        <taxon>Basidiomycota</taxon>
        <taxon>Agaricomycotina</taxon>
        <taxon>Agaricomycetes</taxon>
        <taxon>Agaricomycetidae</taxon>
        <taxon>Agaricales</taxon>
        <taxon>Agaricineae</taxon>
        <taxon>Hymenogastraceae</taxon>
        <taxon>Gymnopilus</taxon>
    </lineage>
</organism>
<dbReference type="InterPro" id="IPR006813">
    <property type="entry name" value="Glyco_trans_17"/>
</dbReference>
<keyword evidence="1" id="KW-0472">Membrane</keyword>
<protein>
    <recommendedName>
        <fullName evidence="4">Glycosyltransferase family 17 protein</fullName>
    </recommendedName>
</protein>
<keyword evidence="3" id="KW-1185">Reference proteome</keyword>
<keyword evidence="1" id="KW-1133">Transmembrane helix</keyword>
<keyword evidence="1" id="KW-0812">Transmembrane</keyword>
<evidence type="ECO:0000313" key="2">
    <source>
        <dbReference type="EMBL" id="PPR03179.1"/>
    </source>
</evidence>
<proteinExistence type="predicted"/>
<dbReference type="GO" id="GO:0016020">
    <property type="term" value="C:membrane"/>
    <property type="evidence" value="ECO:0007669"/>
    <property type="project" value="InterPro"/>
</dbReference>
<dbReference type="EMBL" id="NHYE01000765">
    <property type="protein sequence ID" value="PPR03179.1"/>
    <property type="molecule type" value="Genomic_DNA"/>
</dbReference>
<comment type="caution">
    <text evidence="2">The sequence shown here is derived from an EMBL/GenBank/DDBJ whole genome shotgun (WGS) entry which is preliminary data.</text>
</comment>
<dbReference type="GO" id="GO:0003830">
    <property type="term" value="F:beta-1,4-mannosylglycoprotein 4-beta-N-acetylglucosaminyltransferase activity"/>
    <property type="evidence" value="ECO:0007669"/>
    <property type="project" value="InterPro"/>
</dbReference>
<accession>A0A409YJG3</accession>
<feature type="transmembrane region" description="Helical" evidence="1">
    <location>
        <begin position="12"/>
        <end position="29"/>
    </location>
</feature>
<dbReference type="PANTHER" id="PTHR12224:SF0">
    <property type="entry name" value="BETA-1,4-MANNOSYL-GLYCOPROTEIN 4-BETA-N-ACETYLGLUCOSAMINYLTRANSFERASE"/>
    <property type="match status" value="1"/>
</dbReference>
<gene>
    <name evidence="2" type="ORF">CVT26_008028</name>
</gene>
<reference evidence="2 3" key="1">
    <citation type="journal article" date="2018" name="Evol. Lett.">
        <title>Horizontal gene cluster transfer increased hallucinogenic mushroom diversity.</title>
        <authorList>
            <person name="Reynolds H.T."/>
            <person name="Vijayakumar V."/>
            <person name="Gluck-Thaler E."/>
            <person name="Korotkin H.B."/>
            <person name="Matheny P.B."/>
            <person name="Slot J.C."/>
        </authorList>
    </citation>
    <scope>NUCLEOTIDE SEQUENCE [LARGE SCALE GENOMIC DNA]</scope>
    <source>
        <strain evidence="2 3">SRW20</strain>
    </source>
</reference>
<evidence type="ECO:0000313" key="3">
    <source>
        <dbReference type="Proteomes" id="UP000284706"/>
    </source>
</evidence>
<dbReference type="Proteomes" id="UP000284706">
    <property type="component" value="Unassembled WGS sequence"/>
</dbReference>
<dbReference type="PANTHER" id="PTHR12224">
    <property type="entry name" value="BETA-1,4-MANNOSYL-GLYCOPROTEIN BETA-1,4-N-ACETYLGLUCOSAMINYL-TRANSFERASE"/>
    <property type="match status" value="1"/>
</dbReference>
<evidence type="ECO:0008006" key="4">
    <source>
        <dbReference type="Google" id="ProtNLM"/>
    </source>
</evidence>
<name>A0A409YJG3_9AGAR</name>